<comment type="caution">
    <text evidence="5">The sequence shown here is derived from an EMBL/GenBank/DDBJ whole genome shotgun (WGS) entry which is preliminary data.</text>
</comment>
<evidence type="ECO:0000256" key="1">
    <source>
        <dbReference type="SAM" id="MobiDB-lite"/>
    </source>
</evidence>
<dbReference type="Pfam" id="PF02625">
    <property type="entry name" value="XdhC_CoxI"/>
    <property type="match status" value="2"/>
</dbReference>
<protein>
    <submittedName>
        <fullName evidence="5">XdhC/CoxI family protein</fullName>
    </submittedName>
</protein>
<dbReference type="Pfam" id="PF13478">
    <property type="entry name" value="XdhC_C"/>
    <property type="match status" value="1"/>
</dbReference>
<dbReference type="Gene3D" id="3.40.50.720">
    <property type="entry name" value="NAD(P)-binding Rossmann-like Domain"/>
    <property type="match status" value="1"/>
</dbReference>
<accession>A0ABU2W7F2</accession>
<evidence type="ECO:0000313" key="5">
    <source>
        <dbReference type="EMBL" id="MDT0493808.1"/>
    </source>
</evidence>
<evidence type="ECO:0000259" key="3">
    <source>
        <dbReference type="Pfam" id="PF02625"/>
    </source>
</evidence>
<dbReference type="Proteomes" id="UP001180556">
    <property type="component" value="Unassembled WGS sequence"/>
</dbReference>
<feature type="domain" description="XdhC Rossmann" evidence="4">
    <location>
        <begin position="202"/>
        <end position="344"/>
    </location>
</feature>
<gene>
    <name evidence="5" type="ORF">RM717_25220</name>
</gene>
<dbReference type="EMBL" id="JAVRFG010000038">
    <property type="protein sequence ID" value="MDT0493808.1"/>
    <property type="molecule type" value="Genomic_DNA"/>
</dbReference>
<evidence type="ECO:0000259" key="4">
    <source>
        <dbReference type="Pfam" id="PF13478"/>
    </source>
</evidence>
<keyword evidence="2" id="KW-0732">Signal</keyword>
<sequence length="386" mass="40309">MRDILPALRSRCAACTPLALATVVAVHGSAPRDPGAAMAVDVSGAVLGSVSGGCVEGDVYEVAREVLAGAAPRVVAYGISDDEAFGVGLTCGGTIEVLVRAYVSEAELADLAALLDLIAADRPVAEATVLSGAAETGARMVVRPADVHGTLGTEGLDAAVTDDARGLLEQGLTGIQWYGAHGQRRMAEVSVFVRTYAPPPRMLVFGAIDHAAATARIGSFLGYRVTVCDARPAFATRERFPTADEVVCAWPHDYLEATDIDARTVICVLTHDPKFDVPLLVAALRTPAAYIGVMGSRRTHHDRLARLREAGVDEARLTRLASPVGLDLGARTPEETAVSIAAEIIQHRWGGTGRPLGELTGAIHHRATAPGGPSPATPAAERPDSW</sequence>
<keyword evidence="6" id="KW-1185">Reference proteome</keyword>
<dbReference type="InterPro" id="IPR003777">
    <property type="entry name" value="XdhC_CoxI"/>
</dbReference>
<dbReference type="PANTHER" id="PTHR30388">
    <property type="entry name" value="ALDEHYDE OXIDOREDUCTASE MOLYBDENUM COFACTOR ASSEMBLY PROTEIN"/>
    <property type="match status" value="1"/>
</dbReference>
<evidence type="ECO:0000313" key="6">
    <source>
        <dbReference type="Proteomes" id="UP001180556"/>
    </source>
</evidence>
<dbReference type="RefSeq" id="WP_311604293.1">
    <property type="nucleotide sequence ID" value="NZ_JAVRFG010000038.1"/>
</dbReference>
<dbReference type="InterPro" id="IPR027051">
    <property type="entry name" value="XdhC_Rossmann_dom"/>
</dbReference>
<feature type="domain" description="XdhC- CoxI" evidence="3">
    <location>
        <begin position="16"/>
        <end position="78"/>
    </location>
</feature>
<reference evidence="6" key="1">
    <citation type="submission" date="2023-07" db="EMBL/GenBank/DDBJ databases">
        <title>30 novel species of actinomycetes from the DSMZ collection.</title>
        <authorList>
            <person name="Nouioui I."/>
        </authorList>
    </citation>
    <scope>NUCLEOTIDE SEQUENCE [LARGE SCALE GENOMIC DNA]</scope>
    <source>
        <strain evidence="6">DSM 40932</strain>
    </source>
</reference>
<feature type="region of interest" description="Disordered" evidence="1">
    <location>
        <begin position="366"/>
        <end position="386"/>
    </location>
</feature>
<dbReference type="PANTHER" id="PTHR30388:SF4">
    <property type="entry name" value="MOLYBDENUM COFACTOR INSERTION CHAPERONE PAOD"/>
    <property type="match status" value="1"/>
</dbReference>
<feature type="domain" description="XdhC- CoxI" evidence="3">
    <location>
        <begin position="118"/>
        <end position="178"/>
    </location>
</feature>
<evidence type="ECO:0000256" key="2">
    <source>
        <dbReference type="SAM" id="SignalP"/>
    </source>
</evidence>
<organism evidence="5 6">
    <name type="scientific">Streptomyces stephensoniae</name>
    <dbReference type="NCBI Taxonomy" id="3375367"/>
    <lineage>
        <taxon>Bacteria</taxon>
        <taxon>Bacillati</taxon>
        <taxon>Actinomycetota</taxon>
        <taxon>Actinomycetes</taxon>
        <taxon>Kitasatosporales</taxon>
        <taxon>Streptomycetaceae</taxon>
        <taxon>Streptomyces</taxon>
    </lineage>
</organism>
<feature type="signal peptide" evidence="2">
    <location>
        <begin position="1"/>
        <end position="21"/>
    </location>
</feature>
<dbReference type="InterPro" id="IPR052698">
    <property type="entry name" value="MoCofactor_Util/Proc"/>
</dbReference>
<feature type="chain" id="PRO_5045843223" evidence="2">
    <location>
        <begin position="22"/>
        <end position="386"/>
    </location>
</feature>
<name>A0ABU2W7F2_9ACTN</name>
<proteinExistence type="predicted"/>